<proteinExistence type="predicted"/>
<evidence type="ECO:0000313" key="8">
    <source>
        <dbReference type="Proteomes" id="UP000751190"/>
    </source>
</evidence>
<evidence type="ECO:0000256" key="5">
    <source>
        <dbReference type="SAM" id="MobiDB-lite"/>
    </source>
</evidence>
<feature type="region of interest" description="Disordered" evidence="5">
    <location>
        <begin position="364"/>
        <end position="387"/>
    </location>
</feature>
<dbReference type="Proteomes" id="UP000751190">
    <property type="component" value="Unassembled WGS sequence"/>
</dbReference>
<evidence type="ECO:0000256" key="3">
    <source>
        <dbReference type="ARBA" id="ARBA00022989"/>
    </source>
</evidence>
<keyword evidence="3 6" id="KW-1133">Transmembrane helix</keyword>
<organism evidence="7 8">
    <name type="scientific">Diacronema lutheri</name>
    <name type="common">Unicellular marine alga</name>
    <name type="synonym">Monochrysis lutheri</name>
    <dbReference type="NCBI Taxonomy" id="2081491"/>
    <lineage>
        <taxon>Eukaryota</taxon>
        <taxon>Haptista</taxon>
        <taxon>Haptophyta</taxon>
        <taxon>Pavlovophyceae</taxon>
        <taxon>Pavlovales</taxon>
        <taxon>Pavlovaceae</taxon>
        <taxon>Diacronema</taxon>
    </lineage>
</organism>
<accession>A0A8J6C9E5</accession>
<dbReference type="EMBL" id="JAGTXO010000013">
    <property type="protein sequence ID" value="KAG8464484.1"/>
    <property type="molecule type" value="Genomic_DNA"/>
</dbReference>
<feature type="transmembrane region" description="Helical" evidence="6">
    <location>
        <begin position="224"/>
        <end position="244"/>
    </location>
</feature>
<feature type="transmembrane region" description="Helical" evidence="6">
    <location>
        <begin position="181"/>
        <end position="204"/>
    </location>
</feature>
<dbReference type="AlphaFoldDB" id="A0A8J6C9E5"/>
<keyword evidence="2 6" id="KW-0812">Transmembrane</keyword>
<keyword evidence="4 6" id="KW-0472">Membrane</keyword>
<gene>
    <name evidence="7" type="ORF">KFE25_003547</name>
</gene>
<comment type="subcellular location">
    <subcellularLocation>
        <location evidence="1">Membrane</location>
        <topology evidence="1">Multi-pass membrane protein</topology>
    </subcellularLocation>
</comment>
<dbReference type="GO" id="GO:0016020">
    <property type="term" value="C:membrane"/>
    <property type="evidence" value="ECO:0007669"/>
    <property type="project" value="UniProtKB-SubCell"/>
</dbReference>
<evidence type="ECO:0000256" key="2">
    <source>
        <dbReference type="ARBA" id="ARBA00022692"/>
    </source>
</evidence>
<name>A0A8J6C9E5_DIALT</name>
<evidence type="ECO:0000313" key="7">
    <source>
        <dbReference type="EMBL" id="KAG8464484.1"/>
    </source>
</evidence>
<evidence type="ECO:0000256" key="1">
    <source>
        <dbReference type="ARBA" id="ARBA00004141"/>
    </source>
</evidence>
<feature type="transmembrane region" description="Helical" evidence="6">
    <location>
        <begin position="97"/>
        <end position="120"/>
    </location>
</feature>
<evidence type="ECO:0000256" key="4">
    <source>
        <dbReference type="ARBA" id="ARBA00023136"/>
    </source>
</evidence>
<dbReference type="PANTHER" id="PTHR12570">
    <property type="match status" value="1"/>
</dbReference>
<evidence type="ECO:0000256" key="6">
    <source>
        <dbReference type="SAM" id="Phobius"/>
    </source>
</evidence>
<feature type="transmembrane region" description="Helical" evidence="6">
    <location>
        <begin position="288"/>
        <end position="306"/>
    </location>
</feature>
<dbReference type="InterPro" id="IPR008521">
    <property type="entry name" value="Mg_trans_NIPA"/>
</dbReference>
<keyword evidence="8" id="KW-1185">Reference proteome</keyword>
<protein>
    <submittedName>
        <fullName evidence="7">Uncharacterized protein</fullName>
    </submittedName>
</protein>
<reference evidence="7" key="1">
    <citation type="submission" date="2021-05" db="EMBL/GenBank/DDBJ databases">
        <title>The genome of the haptophyte Pavlova lutheri (Diacronema luteri, Pavlovales) - a model for lipid biosynthesis in eukaryotic algae.</title>
        <authorList>
            <person name="Hulatt C.J."/>
            <person name="Posewitz M.C."/>
        </authorList>
    </citation>
    <scope>NUCLEOTIDE SEQUENCE</scope>
    <source>
        <strain evidence="7">NIVA-4/92</strain>
    </source>
</reference>
<feature type="transmembrane region" description="Helical" evidence="6">
    <location>
        <begin position="251"/>
        <end position="268"/>
    </location>
</feature>
<feature type="transmembrane region" description="Helical" evidence="6">
    <location>
        <begin position="39"/>
        <end position="59"/>
    </location>
</feature>
<comment type="caution">
    <text evidence="7">The sequence shown here is derived from an EMBL/GenBank/DDBJ whole genome shotgun (WGS) entry which is preliminary data.</text>
</comment>
<sequence>MIAFCGVVLTVLGLNYMKHAGQGEWQPWRMRASRAAPWALAFLSWAFGQGLQVIGLWLAPESVVATVANGSTFINAVVASHLFGEPFSLRPPAHGGLSTWLCGWDLLAVVLLTAGASLVVVSAPSLDVESYTAAEEARLILGRPFGVAVGVSVAAGASAAARIIGERGERESGRLPTSPQLGLAFGALAGVTGALSFTATKLWLLLANSSLAGRTGEAFLHPVGWASLIVAGGTTLGNMVALFSGMATQEALVVIPAYYIVQTVLTAVQELALFSLYPDLLLQPDECVLFLVGIALCVWGVSATGHRTPPADAGARPAQLLDGGDPRWSLESLDELRSGECGAGGPGAAAVAAMAVAATSAQSTTRAESAGASVSREPPKPGAQTSR</sequence>
<dbReference type="GO" id="GO:0015095">
    <property type="term" value="F:magnesium ion transmembrane transporter activity"/>
    <property type="evidence" value="ECO:0007669"/>
    <property type="project" value="InterPro"/>
</dbReference>
<feature type="transmembrane region" description="Helical" evidence="6">
    <location>
        <begin position="140"/>
        <end position="161"/>
    </location>
</feature>